<name>C1N0J9_MICPC</name>
<sequence>MSSTSPPISPCVKSPPPAARRSVSISALERKLRTYASHVPNLVLSHVARRERERERGEDGTPSVAAAASELASVPAKSETFPAAVLFLDIVGYVKLTSATHRGTELREARDAALDGTLTRSMTWRSESHARARGVVDSTQLAGLTGETMRDVVNACFENALATIRARGGDVLKNGPRGASSAPPRGAPRSARSVTPSPLGVATLRAIECALEILTDANERLPFNPSIPDARLKACVGAGELASAHVGGGGDGTRWEFLVAGEPLRQIERVASLARPGQVVIAEEVLSVDGVKERMTCSSMAATTPPTAVAAAPAVAAAAAAAPAGAAESEECRRSSFDEGPPFAVLARATSFTYSLSTGSKFGDSTALDDGALAPIAHVVDGVRRSRYEEDEEENDFENVKEATSTSAPAGSSRDALAEALEGSSASSREAIAAALARYIPRSAHATDPRSVNMRWLGEIRQCSVLFMNFTAAAADKDESESESESESVVTFANKALRVAQDVLHKHSGCVRQCIVDDKGGITLVACFGLPASTHEDDPWRAVATAMTTKSGAFHALPSLSNPARDAFQLRLTPFNSTPTALRTERPSETAAKGVQTRTGVATGEAFCGYVGTRQRCEYALYGDVVNTAARFMSNTANDGILVCETTRARCATRVAFGPERRLTLKGKEGVLIPAFAPLRMHTRRSSLRPSSTIASGGGDGCGGDRNGRSMSVSTLPPTAAGYLRARISALPPRTQLIAKHAAVIGRAFDLTALAAVSRDCGHLDVTVDAARRAARELVDVGVFAFVDLRRGDDDEAPAFGGGGGGVAFTSDVVQSVVYGLLPYAARQPVHVAIARRLEAAHGGAGDDDRNGRSMDVTIPTVPLDAASSLAYHWTRGGRSGRAIEYLARAGEVATRVGDVADAATFYERALELARGGGGGGGGEKRLTTSLRRLARARGGNDAAAAAAPRERRETNETTTTTTKASAAASAPSAKDALASRDDDDADDGTNAGGCFAALRRRRARSERRRPARRARFSSNKIKPSARVVRVDG</sequence>
<evidence type="ECO:0000256" key="2">
    <source>
        <dbReference type="ARBA" id="ARBA00022840"/>
    </source>
</evidence>
<proteinExistence type="predicted"/>
<dbReference type="GO" id="GO:0005737">
    <property type="term" value="C:cytoplasm"/>
    <property type="evidence" value="ECO:0007669"/>
    <property type="project" value="TreeGrafter"/>
</dbReference>
<accession>C1N0J9</accession>
<dbReference type="PROSITE" id="PS50125">
    <property type="entry name" value="GUANYLATE_CYCLASE_2"/>
    <property type="match status" value="1"/>
</dbReference>
<evidence type="ECO:0000256" key="1">
    <source>
        <dbReference type="ARBA" id="ARBA00022741"/>
    </source>
</evidence>
<evidence type="ECO:0000313" key="6">
    <source>
        <dbReference type="Proteomes" id="UP000001876"/>
    </source>
</evidence>
<feature type="domain" description="Guanylate cyclase" evidence="4">
    <location>
        <begin position="464"/>
        <end position="633"/>
    </location>
</feature>
<dbReference type="eggNOG" id="ENOG502QPPT">
    <property type="taxonomic scope" value="Eukaryota"/>
</dbReference>
<dbReference type="OMA" id="CHHERNA"/>
<evidence type="ECO:0000259" key="4">
    <source>
        <dbReference type="PROSITE" id="PS50125"/>
    </source>
</evidence>
<dbReference type="InterPro" id="IPR001054">
    <property type="entry name" value="A/G_cyclase"/>
</dbReference>
<evidence type="ECO:0000313" key="5">
    <source>
        <dbReference type="EMBL" id="EEH54032.1"/>
    </source>
</evidence>
<keyword evidence="6" id="KW-1185">Reference proteome</keyword>
<dbReference type="GO" id="GO:0004016">
    <property type="term" value="F:adenylate cyclase activity"/>
    <property type="evidence" value="ECO:0007669"/>
    <property type="project" value="TreeGrafter"/>
</dbReference>
<dbReference type="PANTHER" id="PTHR16305:SF28">
    <property type="entry name" value="GUANYLATE CYCLASE DOMAIN-CONTAINING PROTEIN"/>
    <property type="match status" value="1"/>
</dbReference>
<dbReference type="Pfam" id="PF00211">
    <property type="entry name" value="Guanylate_cyc"/>
    <property type="match status" value="1"/>
</dbReference>
<dbReference type="GeneID" id="9687093"/>
<dbReference type="GO" id="GO:0035556">
    <property type="term" value="P:intracellular signal transduction"/>
    <property type="evidence" value="ECO:0007669"/>
    <property type="project" value="InterPro"/>
</dbReference>
<keyword evidence="2" id="KW-0067">ATP-binding</keyword>
<keyword evidence="1" id="KW-0547">Nucleotide-binding</keyword>
<feature type="region of interest" description="Disordered" evidence="3">
    <location>
        <begin position="1"/>
        <end position="22"/>
    </location>
</feature>
<protein>
    <submittedName>
        <fullName evidence="5">Predicted protein</fullName>
    </submittedName>
</protein>
<evidence type="ECO:0000256" key="3">
    <source>
        <dbReference type="SAM" id="MobiDB-lite"/>
    </source>
</evidence>
<feature type="region of interest" description="Disordered" evidence="3">
    <location>
        <begin position="387"/>
        <end position="421"/>
    </location>
</feature>
<dbReference type="SMART" id="SM00044">
    <property type="entry name" value="CYCc"/>
    <property type="match status" value="1"/>
</dbReference>
<reference evidence="5 6" key="1">
    <citation type="journal article" date="2009" name="Science">
        <title>Green evolution and dynamic adaptations revealed by genomes of the marine picoeukaryotes Micromonas.</title>
        <authorList>
            <person name="Worden A.Z."/>
            <person name="Lee J.H."/>
            <person name="Mock T."/>
            <person name="Rouze P."/>
            <person name="Simmons M.P."/>
            <person name="Aerts A.L."/>
            <person name="Allen A.E."/>
            <person name="Cuvelier M.L."/>
            <person name="Derelle E."/>
            <person name="Everett M.V."/>
            <person name="Foulon E."/>
            <person name="Grimwood J."/>
            <person name="Gundlach H."/>
            <person name="Henrissat B."/>
            <person name="Napoli C."/>
            <person name="McDonald S.M."/>
            <person name="Parker M.S."/>
            <person name="Rombauts S."/>
            <person name="Salamov A."/>
            <person name="Von Dassow P."/>
            <person name="Badger J.H."/>
            <person name="Coutinho P.M."/>
            <person name="Demir E."/>
            <person name="Dubchak I."/>
            <person name="Gentemann C."/>
            <person name="Eikrem W."/>
            <person name="Gready J.E."/>
            <person name="John U."/>
            <person name="Lanier W."/>
            <person name="Lindquist E.A."/>
            <person name="Lucas S."/>
            <person name="Mayer K.F."/>
            <person name="Moreau H."/>
            <person name="Not F."/>
            <person name="Otillar R."/>
            <person name="Panaud O."/>
            <person name="Pangilinan J."/>
            <person name="Paulsen I."/>
            <person name="Piegu B."/>
            <person name="Poliakov A."/>
            <person name="Robbens S."/>
            <person name="Schmutz J."/>
            <person name="Toulza E."/>
            <person name="Wyss T."/>
            <person name="Zelensky A."/>
            <person name="Zhou K."/>
            <person name="Armbrust E.V."/>
            <person name="Bhattacharya D."/>
            <person name="Goodenough U.W."/>
            <person name="Van de Peer Y."/>
            <person name="Grigoriev I.V."/>
        </authorList>
    </citation>
    <scope>NUCLEOTIDE SEQUENCE [LARGE SCALE GENOMIC DNA]</scope>
    <source>
        <strain evidence="5 6">CCMP1545</strain>
    </source>
</reference>
<dbReference type="EMBL" id="GG663744">
    <property type="protein sequence ID" value="EEH54032.1"/>
    <property type="molecule type" value="Genomic_DNA"/>
</dbReference>
<feature type="compositionally biased region" description="Pro residues" evidence="3">
    <location>
        <begin position="7"/>
        <end position="18"/>
    </location>
</feature>
<dbReference type="Gene3D" id="3.30.70.1230">
    <property type="entry name" value="Nucleotide cyclase"/>
    <property type="match status" value="2"/>
</dbReference>
<dbReference type="SUPFAM" id="SSF55073">
    <property type="entry name" value="Nucleotide cyclase"/>
    <property type="match status" value="2"/>
</dbReference>
<dbReference type="STRING" id="564608.C1N0J9"/>
<dbReference type="RefSeq" id="XP_003061402.1">
    <property type="nucleotide sequence ID" value="XM_003061356.1"/>
</dbReference>
<feature type="compositionally biased region" description="Basic residues" evidence="3">
    <location>
        <begin position="999"/>
        <end position="1016"/>
    </location>
</feature>
<feature type="region of interest" description="Disordered" evidence="3">
    <location>
        <begin position="172"/>
        <end position="196"/>
    </location>
</feature>
<dbReference type="GO" id="GO:0005524">
    <property type="term" value="F:ATP binding"/>
    <property type="evidence" value="ECO:0007669"/>
    <property type="project" value="UniProtKB-KW"/>
</dbReference>
<dbReference type="Proteomes" id="UP000001876">
    <property type="component" value="Unassembled WGS sequence"/>
</dbReference>
<organism evidence="6">
    <name type="scientific">Micromonas pusilla (strain CCMP1545)</name>
    <name type="common">Picoplanktonic green alga</name>
    <dbReference type="NCBI Taxonomy" id="564608"/>
    <lineage>
        <taxon>Eukaryota</taxon>
        <taxon>Viridiplantae</taxon>
        <taxon>Chlorophyta</taxon>
        <taxon>Mamiellophyceae</taxon>
        <taxon>Mamiellales</taxon>
        <taxon>Mamiellaceae</taxon>
        <taxon>Micromonas</taxon>
    </lineage>
</organism>
<feature type="compositionally biased region" description="Low complexity" evidence="3">
    <location>
        <begin position="957"/>
        <end position="977"/>
    </location>
</feature>
<dbReference type="GO" id="GO:0009190">
    <property type="term" value="P:cyclic nucleotide biosynthetic process"/>
    <property type="evidence" value="ECO:0007669"/>
    <property type="project" value="InterPro"/>
</dbReference>
<dbReference type="OrthoDB" id="516002at2759"/>
<dbReference type="InterPro" id="IPR029787">
    <property type="entry name" value="Nucleotide_cyclase"/>
</dbReference>
<dbReference type="CDD" id="cd07302">
    <property type="entry name" value="CHD"/>
    <property type="match status" value="1"/>
</dbReference>
<dbReference type="PANTHER" id="PTHR16305">
    <property type="entry name" value="TESTICULAR SOLUBLE ADENYLYL CYCLASE"/>
    <property type="match status" value="1"/>
</dbReference>
<gene>
    <name evidence="5" type="ORF">MICPUCDRAFT_51048</name>
</gene>
<feature type="compositionally biased region" description="Low complexity" evidence="3">
    <location>
        <begin position="937"/>
        <end position="948"/>
    </location>
</feature>
<dbReference type="KEGG" id="mpp:MICPUCDRAFT_51048"/>
<dbReference type="AlphaFoldDB" id="C1N0J9"/>
<feature type="region of interest" description="Disordered" evidence="3">
    <location>
        <begin position="937"/>
        <end position="1033"/>
    </location>
</feature>